<name>A0AA38C1W1_TAXCH</name>
<comment type="caution">
    <text evidence="9">The sequence shown here is derived from an EMBL/GenBank/DDBJ whole genome shotgun (WGS) entry which is preliminary data.</text>
</comment>
<keyword evidence="4" id="KW-0479">Metal-binding</keyword>
<feature type="coiled-coil region" evidence="8">
    <location>
        <begin position="207"/>
        <end position="234"/>
    </location>
</feature>
<dbReference type="Proteomes" id="UP000824469">
    <property type="component" value="Unassembled WGS sequence"/>
</dbReference>
<evidence type="ECO:0000256" key="7">
    <source>
        <dbReference type="ARBA" id="ARBA00022833"/>
    </source>
</evidence>
<protein>
    <submittedName>
        <fullName evidence="9">Uncharacterized protein</fullName>
    </submittedName>
</protein>
<dbReference type="Gene3D" id="3.40.390.30">
    <property type="entry name" value="Metalloproteases ('zincins'), catalytic domain"/>
    <property type="match status" value="1"/>
</dbReference>
<keyword evidence="5" id="KW-0255">Endonuclease</keyword>
<feature type="non-terminal residue" evidence="9">
    <location>
        <position position="1"/>
    </location>
</feature>
<dbReference type="GO" id="GO:0004222">
    <property type="term" value="F:metalloendopeptidase activity"/>
    <property type="evidence" value="ECO:0007669"/>
    <property type="project" value="InterPro"/>
</dbReference>
<dbReference type="InterPro" id="IPR002036">
    <property type="entry name" value="YbeY"/>
</dbReference>
<evidence type="ECO:0000256" key="2">
    <source>
        <dbReference type="ARBA" id="ARBA00010875"/>
    </source>
</evidence>
<evidence type="ECO:0000256" key="4">
    <source>
        <dbReference type="ARBA" id="ARBA00022723"/>
    </source>
</evidence>
<dbReference type="InterPro" id="IPR023091">
    <property type="entry name" value="MetalPrtase_cat_dom_sf_prd"/>
</dbReference>
<proteinExistence type="inferred from homology"/>
<feature type="coiled-coil region" evidence="8">
    <location>
        <begin position="2"/>
        <end position="29"/>
    </location>
</feature>
<dbReference type="PANTHER" id="PTHR46986">
    <property type="entry name" value="ENDORIBONUCLEASE YBEY, CHLOROPLASTIC"/>
    <property type="match status" value="1"/>
</dbReference>
<comment type="similarity">
    <text evidence="2">Belongs to the endoribonuclease YbeY family.</text>
</comment>
<evidence type="ECO:0000256" key="5">
    <source>
        <dbReference type="ARBA" id="ARBA00022759"/>
    </source>
</evidence>
<dbReference type="GO" id="GO:0004519">
    <property type="term" value="F:endonuclease activity"/>
    <property type="evidence" value="ECO:0007669"/>
    <property type="project" value="UniProtKB-KW"/>
</dbReference>
<keyword evidence="10" id="KW-1185">Reference proteome</keyword>
<keyword evidence="7" id="KW-0862">Zinc</keyword>
<evidence type="ECO:0000256" key="1">
    <source>
        <dbReference type="ARBA" id="ARBA00001947"/>
    </source>
</evidence>
<dbReference type="EMBL" id="JAHRHJ020003813">
    <property type="protein sequence ID" value="KAH9288367.1"/>
    <property type="molecule type" value="Genomic_DNA"/>
</dbReference>
<reference evidence="9 10" key="1">
    <citation type="journal article" date="2021" name="Nat. Plants">
        <title>The Taxus genome provides insights into paclitaxel biosynthesis.</title>
        <authorList>
            <person name="Xiong X."/>
            <person name="Gou J."/>
            <person name="Liao Q."/>
            <person name="Li Y."/>
            <person name="Zhou Q."/>
            <person name="Bi G."/>
            <person name="Li C."/>
            <person name="Du R."/>
            <person name="Wang X."/>
            <person name="Sun T."/>
            <person name="Guo L."/>
            <person name="Liang H."/>
            <person name="Lu P."/>
            <person name="Wu Y."/>
            <person name="Zhang Z."/>
            <person name="Ro D.K."/>
            <person name="Shang Y."/>
            <person name="Huang S."/>
            <person name="Yan J."/>
        </authorList>
    </citation>
    <scope>NUCLEOTIDE SEQUENCE [LARGE SCALE GENOMIC DNA]</scope>
    <source>
        <strain evidence="9">Ta-2019</strain>
    </source>
</reference>
<evidence type="ECO:0000256" key="6">
    <source>
        <dbReference type="ARBA" id="ARBA00022801"/>
    </source>
</evidence>
<keyword evidence="3" id="KW-0540">Nuclease</keyword>
<evidence type="ECO:0000256" key="8">
    <source>
        <dbReference type="SAM" id="Coils"/>
    </source>
</evidence>
<dbReference type="GO" id="GO:0006364">
    <property type="term" value="P:rRNA processing"/>
    <property type="evidence" value="ECO:0007669"/>
    <property type="project" value="InterPro"/>
</dbReference>
<keyword evidence="6" id="KW-0378">Hydrolase</keyword>
<dbReference type="AlphaFoldDB" id="A0AA38C1W1"/>
<dbReference type="SUPFAM" id="SSF55486">
    <property type="entry name" value="Metalloproteases ('zincins'), catalytic domain"/>
    <property type="match status" value="1"/>
</dbReference>
<organism evidence="9 10">
    <name type="scientific">Taxus chinensis</name>
    <name type="common">Chinese yew</name>
    <name type="synonym">Taxus wallichiana var. chinensis</name>
    <dbReference type="NCBI Taxonomy" id="29808"/>
    <lineage>
        <taxon>Eukaryota</taxon>
        <taxon>Viridiplantae</taxon>
        <taxon>Streptophyta</taxon>
        <taxon>Embryophyta</taxon>
        <taxon>Tracheophyta</taxon>
        <taxon>Spermatophyta</taxon>
        <taxon>Pinopsida</taxon>
        <taxon>Pinidae</taxon>
        <taxon>Conifers II</taxon>
        <taxon>Cupressales</taxon>
        <taxon>Taxaceae</taxon>
        <taxon>Taxus</taxon>
    </lineage>
</organism>
<accession>A0AA38C1W1</accession>
<evidence type="ECO:0000313" key="10">
    <source>
        <dbReference type="Proteomes" id="UP000824469"/>
    </source>
</evidence>
<comment type="cofactor">
    <cofactor evidence="1">
        <name>Zn(2+)</name>
        <dbReference type="ChEBI" id="CHEBI:29105"/>
    </cofactor>
</comment>
<evidence type="ECO:0000256" key="3">
    <source>
        <dbReference type="ARBA" id="ARBA00022722"/>
    </source>
</evidence>
<gene>
    <name evidence="9" type="ORF">KI387_032484</name>
</gene>
<dbReference type="PANTHER" id="PTHR46986:SF1">
    <property type="entry name" value="ENDORIBONUCLEASE YBEY, CHLOROPLASTIC"/>
    <property type="match status" value="1"/>
</dbReference>
<evidence type="ECO:0000313" key="9">
    <source>
        <dbReference type="EMBL" id="KAH9288367.1"/>
    </source>
</evidence>
<dbReference type="GO" id="GO:0046872">
    <property type="term" value="F:metal ion binding"/>
    <property type="evidence" value="ECO:0007669"/>
    <property type="project" value="UniProtKB-KW"/>
</dbReference>
<sequence>MLDEQETRRKKLEELKVMKKEQLEERNANKIIAQEKGKKTISEVLPRRPNELWVGINEALAEIGQKRGLSLRARARRRRWQMPTVTKPLPEKEKELELEAQIGIEEEIPEDDQEVLDIAEILRVDVPSAMRVALDRLKVSTSTTRDRSLDNLSAFDTAELSVLLCNDNFIQKLNKEWRDKDTVTDVLSMSQHIPGLPDPTLMLGDVVISVETAARQAEERRQTLIDEIRILLDLLVYSNQGCSLQTSEERVEYKCPQK</sequence>
<keyword evidence="8" id="KW-0175">Coiled coil</keyword>
<dbReference type="Pfam" id="PF02130">
    <property type="entry name" value="YbeY"/>
    <property type="match status" value="1"/>
</dbReference>
<dbReference type="NCBIfam" id="TIGR00043">
    <property type="entry name" value="rRNA maturation RNase YbeY"/>
    <property type="match status" value="1"/>
</dbReference>